<evidence type="ECO:0000259" key="2">
    <source>
        <dbReference type="PROSITE" id="PS50943"/>
    </source>
</evidence>
<dbReference type="PANTHER" id="PTHR46797">
    <property type="entry name" value="HTH-TYPE TRANSCRIPTIONAL REGULATOR"/>
    <property type="match status" value="1"/>
</dbReference>
<dbReference type="Gene3D" id="1.10.260.40">
    <property type="entry name" value="lambda repressor-like DNA-binding domains"/>
    <property type="match status" value="1"/>
</dbReference>
<accession>A0A6I2R523</accession>
<name>A0A6I2R523_FLAPL</name>
<sequence length="96" mass="10762">MLLGNTLRDLRNEKNLSQKQLAKRVGVNASTIALYETGDRLPSLQRLIDLSRALGVTTDFLLGLNKQKDYFLDVSGLSPSQVASLEQIIENYRAQR</sequence>
<reference evidence="3 4" key="1">
    <citation type="journal article" date="2019" name="Nat. Med.">
        <title>A library of human gut bacterial isolates paired with longitudinal multiomics data enables mechanistic microbiome research.</title>
        <authorList>
            <person name="Poyet M."/>
            <person name="Groussin M."/>
            <person name="Gibbons S.M."/>
            <person name="Avila-Pacheco J."/>
            <person name="Jiang X."/>
            <person name="Kearney S.M."/>
            <person name="Perrotta A.R."/>
            <person name="Berdy B."/>
            <person name="Zhao S."/>
            <person name="Lieberman T.D."/>
            <person name="Swanson P.K."/>
            <person name="Smith M."/>
            <person name="Roesemann S."/>
            <person name="Alexander J.E."/>
            <person name="Rich S.A."/>
            <person name="Livny J."/>
            <person name="Vlamakis H."/>
            <person name="Clish C."/>
            <person name="Bullock K."/>
            <person name="Deik A."/>
            <person name="Scott J."/>
            <person name="Pierce K.A."/>
            <person name="Xavier R.J."/>
            <person name="Alm E.J."/>
        </authorList>
    </citation>
    <scope>NUCLEOTIDE SEQUENCE [LARGE SCALE GENOMIC DNA]</scope>
    <source>
        <strain evidence="3 4">BIOML-A2</strain>
    </source>
</reference>
<dbReference type="PROSITE" id="PS50943">
    <property type="entry name" value="HTH_CROC1"/>
    <property type="match status" value="1"/>
</dbReference>
<dbReference type="Pfam" id="PF01381">
    <property type="entry name" value="HTH_3"/>
    <property type="match status" value="1"/>
</dbReference>
<comment type="caution">
    <text evidence="3">The sequence shown here is derived from an EMBL/GenBank/DDBJ whole genome shotgun (WGS) entry which is preliminary data.</text>
</comment>
<proteinExistence type="predicted"/>
<dbReference type="GO" id="GO:0003700">
    <property type="term" value="F:DNA-binding transcription factor activity"/>
    <property type="evidence" value="ECO:0007669"/>
    <property type="project" value="TreeGrafter"/>
</dbReference>
<feature type="domain" description="HTH cro/C1-type" evidence="2">
    <location>
        <begin position="7"/>
        <end position="61"/>
    </location>
</feature>
<dbReference type="RefSeq" id="WP_172697756.1">
    <property type="nucleotide sequence ID" value="NZ_WKPR01000014.1"/>
</dbReference>
<dbReference type="CDD" id="cd00093">
    <property type="entry name" value="HTH_XRE"/>
    <property type="match status" value="1"/>
</dbReference>
<dbReference type="AlphaFoldDB" id="A0A6I2R523"/>
<dbReference type="PANTHER" id="PTHR46797:SF1">
    <property type="entry name" value="METHYLPHOSPHONATE SYNTHASE"/>
    <property type="match status" value="1"/>
</dbReference>
<keyword evidence="1" id="KW-0238">DNA-binding</keyword>
<gene>
    <name evidence="3" type="ORF">GKE97_13745</name>
</gene>
<evidence type="ECO:0000313" key="4">
    <source>
        <dbReference type="Proteomes" id="UP000434475"/>
    </source>
</evidence>
<dbReference type="SUPFAM" id="SSF47413">
    <property type="entry name" value="lambda repressor-like DNA-binding domains"/>
    <property type="match status" value="1"/>
</dbReference>
<evidence type="ECO:0000256" key="1">
    <source>
        <dbReference type="ARBA" id="ARBA00023125"/>
    </source>
</evidence>
<protein>
    <submittedName>
        <fullName evidence="3">Helix-turn-helix domain-containing protein</fullName>
    </submittedName>
</protein>
<dbReference type="EMBL" id="WKPR01000014">
    <property type="protein sequence ID" value="MSB20573.1"/>
    <property type="molecule type" value="Genomic_DNA"/>
</dbReference>
<organism evidence="3 4">
    <name type="scientific">Flavonifractor plautii</name>
    <name type="common">Fusobacterium plautii</name>
    <dbReference type="NCBI Taxonomy" id="292800"/>
    <lineage>
        <taxon>Bacteria</taxon>
        <taxon>Bacillati</taxon>
        <taxon>Bacillota</taxon>
        <taxon>Clostridia</taxon>
        <taxon>Eubacteriales</taxon>
        <taxon>Oscillospiraceae</taxon>
        <taxon>Flavonifractor</taxon>
    </lineage>
</organism>
<dbReference type="InterPro" id="IPR050807">
    <property type="entry name" value="TransReg_Diox_bact_type"/>
</dbReference>
<evidence type="ECO:0000313" key="3">
    <source>
        <dbReference type="EMBL" id="MSB20573.1"/>
    </source>
</evidence>
<dbReference type="SMART" id="SM00530">
    <property type="entry name" value="HTH_XRE"/>
    <property type="match status" value="1"/>
</dbReference>
<dbReference type="Proteomes" id="UP000434475">
    <property type="component" value="Unassembled WGS sequence"/>
</dbReference>
<dbReference type="InterPro" id="IPR010982">
    <property type="entry name" value="Lambda_DNA-bd_dom_sf"/>
</dbReference>
<dbReference type="InterPro" id="IPR001387">
    <property type="entry name" value="Cro/C1-type_HTH"/>
</dbReference>
<dbReference type="GO" id="GO:0003677">
    <property type="term" value="F:DNA binding"/>
    <property type="evidence" value="ECO:0007669"/>
    <property type="project" value="UniProtKB-KW"/>
</dbReference>
<dbReference type="GO" id="GO:0005829">
    <property type="term" value="C:cytosol"/>
    <property type="evidence" value="ECO:0007669"/>
    <property type="project" value="TreeGrafter"/>
</dbReference>